<accession>A0A1M7TJV8</accession>
<dbReference type="InterPro" id="IPR048469">
    <property type="entry name" value="YchJ-like_M"/>
</dbReference>
<dbReference type="Pfam" id="PF02810">
    <property type="entry name" value="SEC-C"/>
    <property type="match status" value="2"/>
</dbReference>
<sequence length="163" mass="18303">MLCPCGSEKELEQCCGPIIEGTINAETAEALMRSRYTAHVLKKYAYLDNSVHPDSRDGESAAEVDQYADHINWVGLEIVSVKDGGKDDTTGEVSFVARYKIKDFDQEIKEEAEFKRDSDGKWYYYSGKVHGHVPYKREGEKIGRNDPCSCGSGKKYKKCCATK</sequence>
<dbReference type="AlphaFoldDB" id="A0A1M7TJV8"/>
<dbReference type="STRING" id="1121455.SAMN02745728_02129"/>
<dbReference type="EMBL" id="FRDI01000014">
    <property type="protein sequence ID" value="SHN71034.1"/>
    <property type="molecule type" value="Genomic_DNA"/>
</dbReference>
<protein>
    <submittedName>
        <fullName evidence="2">SEC-C motif-containing protein</fullName>
    </submittedName>
</protein>
<dbReference type="OrthoDB" id="21421at2"/>
<reference evidence="2 3" key="1">
    <citation type="submission" date="2016-12" db="EMBL/GenBank/DDBJ databases">
        <authorList>
            <person name="Song W.-J."/>
            <person name="Kurnit D.M."/>
        </authorList>
    </citation>
    <scope>NUCLEOTIDE SEQUENCE [LARGE SCALE GENOMIC DNA]</scope>
    <source>
        <strain evidence="2 3">DSM 11393</strain>
    </source>
</reference>
<dbReference type="SUPFAM" id="SSF103642">
    <property type="entry name" value="Sec-C motif"/>
    <property type="match status" value="1"/>
</dbReference>
<feature type="domain" description="YchJ-like middle NTF2-like" evidence="1">
    <location>
        <begin position="27"/>
        <end position="127"/>
    </location>
</feature>
<keyword evidence="3" id="KW-1185">Reference proteome</keyword>
<dbReference type="Pfam" id="PF17775">
    <property type="entry name" value="YchJ_M-like"/>
    <property type="match status" value="1"/>
</dbReference>
<dbReference type="InterPro" id="IPR004027">
    <property type="entry name" value="SEC_C_motif"/>
</dbReference>
<dbReference type="Proteomes" id="UP000186469">
    <property type="component" value="Unassembled WGS sequence"/>
</dbReference>
<gene>
    <name evidence="2" type="ORF">SAMN02745728_02129</name>
</gene>
<dbReference type="RefSeq" id="WP_072697804.1">
    <property type="nucleotide sequence ID" value="NZ_FRDI01000014.1"/>
</dbReference>
<dbReference type="InterPro" id="IPR032710">
    <property type="entry name" value="NTF2-like_dom_sf"/>
</dbReference>
<evidence type="ECO:0000313" key="2">
    <source>
        <dbReference type="EMBL" id="SHN71034.1"/>
    </source>
</evidence>
<evidence type="ECO:0000313" key="3">
    <source>
        <dbReference type="Proteomes" id="UP000186469"/>
    </source>
</evidence>
<dbReference type="SUPFAM" id="SSF54427">
    <property type="entry name" value="NTF2-like"/>
    <property type="match status" value="1"/>
</dbReference>
<name>A0A1M7TJV8_9BACT</name>
<proteinExistence type="predicted"/>
<dbReference type="PANTHER" id="PTHR33747:SF1">
    <property type="entry name" value="ADENYLATE CYCLASE-ASSOCIATED CAP C-TERMINAL DOMAIN-CONTAINING PROTEIN"/>
    <property type="match status" value="1"/>
</dbReference>
<dbReference type="Gene3D" id="3.10.450.50">
    <property type="match status" value="1"/>
</dbReference>
<dbReference type="PANTHER" id="PTHR33747">
    <property type="entry name" value="UPF0225 PROTEIN SCO1677"/>
    <property type="match status" value="1"/>
</dbReference>
<evidence type="ECO:0000259" key="1">
    <source>
        <dbReference type="Pfam" id="PF17775"/>
    </source>
</evidence>
<organism evidence="2 3">
    <name type="scientific">Desulfovibrio litoralis DSM 11393</name>
    <dbReference type="NCBI Taxonomy" id="1121455"/>
    <lineage>
        <taxon>Bacteria</taxon>
        <taxon>Pseudomonadati</taxon>
        <taxon>Thermodesulfobacteriota</taxon>
        <taxon>Desulfovibrionia</taxon>
        <taxon>Desulfovibrionales</taxon>
        <taxon>Desulfovibrionaceae</taxon>
        <taxon>Desulfovibrio</taxon>
    </lineage>
</organism>